<name>A0A6C2U2D9_PONDE</name>
<evidence type="ECO:0000313" key="2">
    <source>
        <dbReference type="EMBL" id="VGO14037.1"/>
    </source>
</evidence>
<feature type="region of interest" description="Disordered" evidence="1">
    <location>
        <begin position="351"/>
        <end position="387"/>
    </location>
</feature>
<evidence type="ECO:0000313" key="3">
    <source>
        <dbReference type="Proteomes" id="UP000366872"/>
    </source>
</evidence>
<dbReference type="RefSeq" id="WP_136079562.1">
    <property type="nucleotide sequence ID" value="NZ_CAAHFG010000001.1"/>
</dbReference>
<evidence type="ECO:0000256" key="1">
    <source>
        <dbReference type="SAM" id="MobiDB-lite"/>
    </source>
</evidence>
<sequence>MKKAFVTVCLLGGLAANGTPNYRRGFEFDVAGNTEGWAANNAAISSAAGLFSGSATAGDPQVFKAGFSFPGSASSGVLVRLRSSVSGGVDLFWGRVGADGYAADRRINVGYSGSGEFQTVFFEAAGHDQWDEQTITRLRLDPPGGAGAFFDIDWIRVLSWDYDNDGWRDHVEGAGDDDGDGLLNLEDPDRNNDGTSDAWMRSIDNPPGAMHFDFETAGDLEGWSTASLDIQSHTNGTVTAAVNGSDPKMIRTATYLQSGLFDGLAIRLCTPQAGSLKLYWGRSGADSFSGSRLLSQSVPASGGAPQTVYFDLTSASEWKGYVITRLRLDTDFPSDVPFEIDWIRTSDGDYDRDGLSDAAEGTGDPDSDGLANFEDPDSDGNGVSDAQETELGWDPYAAVESGFDSDGDGAGDVQEIIAGTSVSNAADYPFISLSMPEVGTTGKAGRSYALQVTSNLTSEGWSENGSVFHLTTNQHVAWTLPEDEEQLLCRTRVRGFMDAPVSYLDGRPAAETGATENGILDNGTLRLESAFANGCSFTHFSGPSGDNLINIHDQGRLIQQSYYAGQNLDRTAEGQSPSWSPWPWNPIQGGDASGKASEVLEVSAAEFGGGVFTRTVPLFWDMTTGEKAQCVMDQWNEFEPGMSNVVRVTCRLIVNRDAGDAWGDPIPKHQELPATYFIRNLSKVVTYTNSVPWTGGAVSELSYSPGPPWFRADPSEFWMAMVDPSTDTGVGLFSPIGDTFWWYGAAGNPPGGPTSGPTMHMAALATVKLDRHHILIYRYWLICGDLTEIRSKVYELHTLHPHG</sequence>
<feature type="region of interest" description="Disordered" evidence="1">
    <location>
        <begin position="171"/>
        <end position="197"/>
    </location>
</feature>
<dbReference type="AlphaFoldDB" id="A0A6C2U2D9"/>
<organism evidence="2 3">
    <name type="scientific">Pontiella desulfatans</name>
    <dbReference type="NCBI Taxonomy" id="2750659"/>
    <lineage>
        <taxon>Bacteria</taxon>
        <taxon>Pseudomonadati</taxon>
        <taxon>Kiritimatiellota</taxon>
        <taxon>Kiritimatiellia</taxon>
        <taxon>Kiritimatiellales</taxon>
        <taxon>Pontiellaceae</taxon>
        <taxon>Pontiella</taxon>
    </lineage>
</organism>
<gene>
    <name evidence="2" type="ORF">PDESU_02594</name>
</gene>
<dbReference type="Proteomes" id="UP000366872">
    <property type="component" value="Unassembled WGS sequence"/>
</dbReference>
<keyword evidence="3" id="KW-1185">Reference proteome</keyword>
<reference evidence="2 3" key="1">
    <citation type="submission" date="2019-04" db="EMBL/GenBank/DDBJ databases">
        <authorList>
            <person name="Van Vliet M D."/>
        </authorList>
    </citation>
    <scope>NUCLEOTIDE SEQUENCE [LARGE SCALE GENOMIC DNA]</scope>
    <source>
        <strain evidence="2 3">F1</strain>
    </source>
</reference>
<dbReference type="EMBL" id="CAAHFG010000001">
    <property type="protein sequence ID" value="VGO14037.1"/>
    <property type="molecule type" value="Genomic_DNA"/>
</dbReference>
<proteinExistence type="predicted"/>
<accession>A0A6C2U2D9</accession>
<protein>
    <submittedName>
        <fullName evidence="2">Uncharacterized protein</fullName>
    </submittedName>
</protein>